<sequence>MTTTQWDKNLTASLSVAINLAYSHIYNERRMELPLYGAYGLFSSLLCPATQSQINSQTKVTETTLAFPQWPLYRRSNEDVLKPDDASIRTSPDKYAKGVLVDFALLCVETKLKPEFKNPYNALNMISKSSTSRTRKIDYGKFLFETPPYVTTRVINVTVPLLLEVKRSPSRNPKSVGVWALQLEKLLQAAQAQVMQQATCLFSSVKYWKQSRVLIVAAAGEWWSWAIVGRRWFSSDTVFNFPTFVAEVERANDIVKTVAESVQDDIERHGDDAVEEEDDEDLDEPRDWGPQLERIADGEYCSIGQMTDLVEQEVPKLESAREARYRAREDRGKVKPEISSQATKEVNIIDIDRIEQEYHKTDAWAGPGRLTEPSDDLTSSRQEERLKKLQGKDASSPWSYALRVGTKASEWHMALLRKWIANPENFKGSIPAVTGSIPTVSIISFLS</sequence>
<evidence type="ECO:0000313" key="2">
    <source>
        <dbReference type="EMBL" id="KAH8102992.1"/>
    </source>
</evidence>
<dbReference type="OrthoDB" id="2610860at2759"/>
<proteinExistence type="predicted"/>
<gene>
    <name evidence="2" type="ORF">BXZ70DRAFT_1006169</name>
</gene>
<dbReference type="EMBL" id="JAEVFJ010000008">
    <property type="protein sequence ID" value="KAH8102992.1"/>
    <property type="molecule type" value="Genomic_DNA"/>
</dbReference>
<name>A0A8K0USN5_9AGAR</name>
<dbReference type="Proteomes" id="UP000813824">
    <property type="component" value="Unassembled WGS sequence"/>
</dbReference>
<feature type="region of interest" description="Disordered" evidence="1">
    <location>
        <begin position="265"/>
        <end position="289"/>
    </location>
</feature>
<dbReference type="AlphaFoldDB" id="A0A8K0USN5"/>
<evidence type="ECO:0000256" key="1">
    <source>
        <dbReference type="SAM" id="MobiDB-lite"/>
    </source>
</evidence>
<organism evidence="2 3">
    <name type="scientific">Cristinia sonorae</name>
    <dbReference type="NCBI Taxonomy" id="1940300"/>
    <lineage>
        <taxon>Eukaryota</taxon>
        <taxon>Fungi</taxon>
        <taxon>Dikarya</taxon>
        <taxon>Basidiomycota</taxon>
        <taxon>Agaricomycotina</taxon>
        <taxon>Agaricomycetes</taxon>
        <taxon>Agaricomycetidae</taxon>
        <taxon>Agaricales</taxon>
        <taxon>Pleurotineae</taxon>
        <taxon>Stephanosporaceae</taxon>
        <taxon>Cristinia</taxon>
    </lineage>
</organism>
<accession>A0A8K0USN5</accession>
<reference evidence="2" key="1">
    <citation type="journal article" date="2021" name="New Phytol.">
        <title>Evolutionary innovations through gain and loss of genes in the ectomycorrhizal Boletales.</title>
        <authorList>
            <person name="Wu G."/>
            <person name="Miyauchi S."/>
            <person name="Morin E."/>
            <person name="Kuo A."/>
            <person name="Drula E."/>
            <person name="Varga T."/>
            <person name="Kohler A."/>
            <person name="Feng B."/>
            <person name="Cao Y."/>
            <person name="Lipzen A."/>
            <person name="Daum C."/>
            <person name="Hundley H."/>
            <person name="Pangilinan J."/>
            <person name="Johnson J."/>
            <person name="Barry K."/>
            <person name="LaButti K."/>
            <person name="Ng V."/>
            <person name="Ahrendt S."/>
            <person name="Min B."/>
            <person name="Choi I.G."/>
            <person name="Park H."/>
            <person name="Plett J.M."/>
            <person name="Magnuson J."/>
            <person name="Spatafora J.W."/>
            <person name="Nagy L.G."/>
            <person name="Henrissat B."/>
            <person name="Grigoriev I.V."/>
            <person name="Yang Z.L."/>
            <person name="Xu J."/>
            <person name="Martin F.M."/>
        </authorList>
    </citation>
    <scope>NUCLEOTIDE SEQUENCE</scope>
    <source>
        <strain evidence="2">KKN 215</strain>
    </source>
</reference>
<protein>
    <submittedName>
        <fullName evidence="2">Uncharacterized protein</fullName>
    </submittedName>
</protein>
<comment type="caution">
    <text evidence="2">The sequence shown here is derived from an EMBL/GenBank/DDBJ whole genome shotgun (WGS) entry which is preliminary data.</text>
</comment>
<evidence type="ECO:0000313" key="3">
    <source>
        <dbReference type="Proteomes" id="UP000813824"/>
    </source>
</evidence>
<keyword evidence="3" id="KW-1185">Reference proteome</keyword>
<feature type="compositionally biased region" description="Acidic residues" evidence="1">
    <location>
        <begin position="273"/>
        <end position="284"/>
    </location>
</feature>